<dbReference type="FunFam" id="1.20.1270.60:FF:000019">
    <property type="entry name" value="rho GTPase-activating protein 17 isoform X1"/>
    <property type="match status" value="1"/>
</dbReference>
<evidence type="ECO:0000256" key="14">
    <source>
        <dbReference type="ARBA" id="ARBA00083392"/>
    </source>
</evidence>
<dbReference type="Proteomes" id="UP000603297">
    <property type="component" value="Unassembled WGS sequence"/>
</dbReference>
<feature type="compositionally biased region" description="Polar residues" evidence="15">
    <location>
        <begin position="583"/>
        <end position="592"/>
    </location>
</feature>
<keyword evidence="8" id="KW-0965">Cell junction</keyword>
<feature type="compositionally biased region" description="Low complexity" evidence="15">
    <location>
        <begin position="566"/>
        <end position="582"/>
    </location>
</feature>
<feature type="domain" description="BAR" evidence="17">
    <location>
        <begin position="1"/>
        <end position="217"/>
    </location>
</feature>
<feature type="compositionally biased region" description="Pro residues" evidence="15">
    <location>
        <begin position="607"/>
        <end position="620"/>
    </location>
</feature>
<evidence type="ECO:0000256" key="11">
    <source>
        <dbReference type="ARBA" id="ARBA00055904"/>
    </source>
</evidence>
<protein>
    <recommendedName>
        <fullName evidence="13">Rho GTPase-activating protein 17</fullName>
    </recommendedName>
    <alternativeName>
        <fullName evidence="14">Rho-type GTPase-activating protein 17</fullName>
    </alternativeName>
</protein>
<dbReference type="GO" id="GO:0016020">
    <property type="term" value="C:membrane"/>
    <property type="evidence" value="ECO:0007669"/>
    <property type="project" value="UniProtKB-SubCell"/>
</dbReference>
<dbReference type="PANTHER" id="PTHR14130:SF3">
    <property type="entry name" value="RHO GTPASE-ACTIVATING PROTEIN 17"/>
    <property type="match status" value="1"/>
</dbReference>
<feature type="compositionally biased region" description="Acidic residues" evidence="15">
    <location>
        <begin position="828"/>
        <end position="837"/>
    </location>
</feature>
<evidence type="ECO:0000256" key="2">
    <source>
        <dbReference type="ARBA" id="ARBA00004435"/>
    </source>
</evidence>
<dbReference type="CDD" id="cd04386">
    <property type="entry name" value="RhoGAP_nadrin"/>
    <property type="match status" value="1"/>
</dbReference>
<organism evidence="18 19">
    <name type="scientific">Pteruthius melanotis</name>
    <dbReference type="NCBI Taxonomy" id="357074"/>
    <lineage>
        <taxon>Eukaryota</taxon>
        <taxon>Metazoa</taxon>
        <taxon>Chordata</taxon>
        <taxon>Craniata</taxon>
        <taxon>Vertebrata</taxon>
        <taxon>Euteleostomi</taxon>
        <taxon>Archelosauria</taxon>
        <taxon>Archosauria</taxon>
        <taxon>Dinosauria</taxon>
        <taxon>Saurischia</taxon>
        <taxon>Theropoda</taxon>
        <taxon>Coelurosauria</taxon>
        <taxon>Aves</taxon>
        <taxon>Neognathae</taxon>
        <taxon>Neoaves</taxon>
        <taxon>Telluraves</taxon>
        <taxon>Australaves</taxon>
        <taxon>Passeriformes</taxon>
        <taxon>Sylvioidea</taxon>
        <taxon>Timaliidae</taxon>
        <taxon>Pteruthius</taxon>
    </lineage>
</organism>
<accession>A0A852MF47</accession>
<feature type="compositionally biased region" description="Pro residues" evidence="15">
    <location>
        <begin position="680"/>
        <end position="695"/>
    </location>
</feature>
<keyword evidence="9" id="KW-0729">SH3-binding</keyword>
<feature type="compositionally biased region" description="Polar residues" evidence="15">
    <location>
        <begin position="784"/>
        <end position="795"/>
    </location>
</feature>
<feature type="compositionally biased region" description="Polar residues" evidence="15">
    <location>
        <begin position="650"/>
        <end position="674"/>
    </location>
</feature>
<keyword evidence="6" id="KW-0963">Cytoplasm</keyword>
<dbReference type="PROSITE" id="PS50238">
    <property type="entry name" value="RHOGAP"/>
    <property type="match status" value="1"/>
</dbReference>
<evidence type="ECO:0000256" key="6">
    <source>
        <dbReference type="ARBA" id="ARBA00022490"/>
    </source>
</evidence>
<gene>
    <name evidence="18" type="primary">Arhgap17</name>
    <name evidence="18" type="ORF">PTEMEL_R11010</name>
</gene>
<dbReference type="GO" id="GO:0017124">
    <property type="term" value="F:SH3 domain binding"/>
    <property type="evidence" value="ECO:0007669"/>
    <property type="project" value="UniProtKB-KW"/>
</dbReference>
<feature type="non-terminal residue" evidence="18">
    <location>
        <position position="1"/>
    </location>
</feature>
<feature type="region of interest" description="Disordered" evidence="15">
    <location>
        <begin position="497"/>
        <end position="837"/>
    </location>
</feature>
<keyword evidence="10" id="KW-0472">Membrane</keyword>
<dbReference type="PANTHER" id="PTHR14130">
    <property type="entry name" value="3BP-1 RELATED RHOGAP"/>
    <property type="match status" value="1"/>
</dbReference>
<evidence type="ECO:0000256" key="3">
    <source>
        <dbReference type="ARBA" id="ARBA00004496"/>
    </source>
</evidence>
<feature type="compositionally biased region" description="Low complexity" evidence="15">
    <location>
        <begin position="504"/>
        <end position="558"/>
    </location>
</feature>
<dbReference type="AlphaFoldDB" id="A0A852MF47"/>
<feature type="domain" description="Rho-GAP" evidence="16">
    <location>
        <begin position="223"/>
        <end position="413"/>
    </location>
</feature>
<keyword evidence="5" id="KW-0343">GTPase activation</keyword>
<dbReference type="GO" id="GO:0005923">
    <property type="term" value="C:bicellular tight junction"/>
    <property type="evidence" value="ECO:0007669"/>
    <property type="project" value="UniProtKB-SubCell"/>
</dbReference>
<evidence type="ECO:0000259" key="16">
    <source>
        <dbReference type="PROSITE" id="PS50238"/>
    </source>
</evidence>
<evidence type="ECO:0000256" key="15">
    <source>
        <dbReference type="SAM" id="MobiDB-lite"/>
    </source>
</evidence>
<dbReference type="SMART" id="SM00721">
    <property type="entry name" value="BAR"/>
    <property type="match status" value="1"/>
</dbReference>
<evidence type="ECO:0000259" key="17">
    <source>
        <dbReference type="PROSITE" id="PS51021"/>
    </source>
</evidence>
<dbReference type="SUPFAM" id="SSF48350">
    <property type="entry name" value="GTPase activation domain, GAP"/>
    <property type="match status" value="1"/>
</dbReference>
<dbReference type="PROSITE" id="PS51021">
    <property type="entry name" value="BAR"/>
    <property type="match status" value="1"/>
</dbReference>
<evidence type="ECO:0000256" key="8">
    <source>
        <dbReference type="ARBA" id="ARBA00022949"/>
    </source>
</evidence>
<evidence type="ECO:0000313" key="19">
    <source>
        <dbReference type="Proteomes" id="UP000603297"/>
    </source>
</evidence>
<dbReference type="InterPro" id="IPR047165">
    <property type="entry name" value="RHG17/44/SH3BP1-like"/>
</dbReference>
<dbReference type="GO" id="GO:0032956">
    <property type="term" value="P:regulation of actin cytoskeleton organization"/>
    <property type="evidence" value="ECO:0007669"/>
    <property type="project" value="TreeGrafter"/>
</dbReference>
<dbReference type="Gene3D" id="1.20.1270.60">
    <property type="entry name" value="Arfaptin homology (AH) domain/BAR domain"/>
    <property type="match status" value="1"/>
</dbReference>
<evidence type="ECO:0000256" key="1">
    <source>
        <dbReference type="ARBA" id="ARBA00004170"/>
    </source>
</evidence>
<dbReference type="InterPro" id="IPR000198">
    <property type="entry name" value="RhoGAP_dom"/>
</dbReference>
<feature type="non-terminal residue" evidence="18">
    <location>
        <position position="837"/>
    </location>
</feature>
<dbReference type="GO" id="GO:0005096">
    <property type="term" value="F:GTPase activator activity"/>
    <property type="evidence" value="ECO:0007669"/>
    <property type="project" value="UniProtKB-KW"/>
</dbReference>
<evidence type="ECO:0000313" key="18">
    <source>
        <dbReference type="EMBL" id="NXY02640.1"/>
    </source>
</evidence>
<comment type="subcellular location">
    <subcellularLocation>
        <location evidence="2">Cell junction</location>
        <location evidence="2">Tight junction</location>
    </subcellularLocation>
    <subcellularLocation>
        <location evidence="3">Cytoplasm</location>
    </subcellularLocation>
    <subcellularLocation>
        <location evidence="1">Membrane</location>
        <topology evidence="1">Peripheral membrane protein</topology>
    </subcellularLocation>
</comment>
<dbReference type="GO" id="GO:0007165">
    <property type="term" value="P:signal transduction"/>
    <property type="evidence" value="ECO:0007669"/>
    <property type="project" value="InterPro"/>
</dbReference>
<evidence type="ECO:0000256" key="12">
    <source>
        <dbReference type="ARBA" id="ARBA00065623"/>
    </source>
</evidence>
<evidence type="ECO:0000256" key="13">
    <source>
        <dbReference type="ARBA" id="ARBA00070237"/>
    </source>
</evidence>
<evidence type="ECO:0000256" key="5">
    <source>
        <dbReference type="ARBA" id="ARBA00022468"/>
    </source>
</evidence>
<evidence type="ECO:0000256" key="10">
    <source>
        <dbReference type="ARBA" id="ARBA00023136"/>
    </source>
</evidence>
<dbReference type="EMBL" id="WEIY01000074">
    <property type="protein sequence ID" value="NXY02640.1"/>
    <property type="molecule type" value="Genomic_DNA"/>
</dbReference>
<reference evidence="18" key="1">
    <citation type="submission" date="2020-02" db="EMBL/GenBank/DDBJ databases">
        <title>Bird 10,000 Genomes (B10K) Project - Family phase.</title>
        <authorList>
            <person name="Zhang G."/>
        </authorList>
    </citation>
    <scope>NUCLEOTIDE SEQUENCE</scope>
    <source>
        <strain evidence="18">B10K-IZ-033-77</strain>
    </source>
</reference>
<dbReference type="SUPFAM" id="SSF103657">
    <property type="entry name" value="BAR/IMD domain-like"/>
    <property type="match status" value="1"/>
</dbReference>
<dbReference type="GO" id="GO:0035020">
    <property type="term" value="P:regulation of Rac protein signal transduction"/>
    <property type="evidence" value="ECO:0007669"/>
    <property type="project" value="TreeGrafter"/>
</dbReference>
<comment type="caution">
    <text evidence="18">The sequence shown here is derived from an EMBL/GenBank/DDBJ whole genome shotgun (WGS) entry which is preliminary data.</text>
</comment>
<dbReference type="FunFam" id="1.10.555.10:FF:000001">
    <property type="entry name" value="Rho GTPase activating protein 44"/>
    <property type="match status" value="1"/>
</dbReference>
<dbReference type="InterPro" id="IPR004148">
    <property type="entry name" value="BAR_dom"/>
</dbReference>
<evidence type="ECO:0000256" key="7">
    <source>
        <dbReference type="ARBA" id="ARBA00022553"/>
    </source>
</evidence>
<evidence type="ECO:0000256" key="9">
    <source>
        <dbReference type="ARBA" id="ARBA00023036"/>
    </source>
</evidence>
<evidence type="ECO:0000256" key="4">
    <source>
        <dbReference type="ARBA" id="ARBA00022427"/>
    </source>
</evidence>
<feature type="compositionally biased region" description="Pro residues" evidence="15">
    <location>
        <begin position="763"/>
        <end position="775"/>
    </location>
</feature>
<name>A0A852MF47_9PASS</name>
<dbReference type="InterPro" id="IPR027267">
    <property type="entry name" value="AH/BAR_dom_sf"/>
</dbReference>
<comment type="subunit">
    <text evidence="12">Component of a complex whose core is composed of ARHGAP17, AMOT, PALS1, PATJ and PARD3/PAR3. Interacts with NHERF1, FNBP1, TRIP10, CAPZA (CAPZA1, CAPZA2 or CAPZA3), CAPZB, CD2AP and SH3KBP1/CIN85.</text>
</comment>
<dbReference type="Gene3D" id="1.10.555.10">
    <property type="entry name" value="Rho GTPase activation protein"/>
    <property type="match status" value="1"/>
</dbReference>
<dbReference type="InterPro" id="IPR008936">
    <property type="entry name" value="Rho_GTPase_activation_prot"/>
</dbReference>
<keyword evidence="19" id="KW-1185">Reference proteome</keyword>
<feature type="compositionally biased region" description="Basic and acidic residues" evidence="15">
    <location>
        <begin position="812"/>
        <end position="826"/>
    </location>
</feature>
<keyword evidence="4" id="KW-0796">Tight junction</keyword>
<proteinExistence type="predicted"/>
<dbReference type="Pfam" id="PF00620">
    <property type="entry name" value="RhoGAP"/>
    <property type="match status" value="1"/>
</dbReference>
<dbReference type="GO" id="GO:0005829">
    <property type="term" value="C:cytosol"/>
    <property type="evidence" value="ECO:0007669"/>
    <property type="project" value="TreeGrafter"/>
</dbReference>
<dbReference type="OrthoDB" id="19923at2759"/>
<keyword evidence="7" id="KW-0597">Phosphoprotein</keyword>
<dbReference type="Pfam" id="PF03114">
    <property type="entry name" value="BAR"/>
    <property type="match status" value="1"/>
</dbReference>
<comment type="function">
    <text evidence="11">Rho GTPase-activating protein involved in the maintenance of tight junction by regulating the activity of CDC42, thereby playing a central role in apical polarity of epithelial cells. Specifically acts as a GTPase activator for the CDC42 GTPase by converting it to an inactive GDP-bound state. The complex formed with AMOT acts by regulating the uptake of polarity proteins at tight junctions, possibly by deciding whether tight junction transmembrane proteins are recycled back to the plasma membrane or sent elsewhere. Participates in the Ca(2+)-dependent regulation of exocytosis, possibly by catalyzing GTPase activity of Rho family proteins and by inducing the reorganization of the cortical actin filaments. Acts as a GTPase activator in vitro for RAC1.</text>
</comment>
<dbReference type="SMART" id="SM00324">
    <property type="entry name" value="RhoGAP"/>
    <property type="match status" value="1"/>
</dbReference>
<feature type="compositionally biased region" description="Pro residues" evidence="15">
    <location>
        <begin position="630"/>
        <end position="640"/>
    </location>
</feature>
<sequence>QIERRLDTVRSVCHLAQKRLIACLQGQHGTDPDKRHKKLPLTALAQNMQEGSIQLSDETLLGKMLDTCGDAENKLAMELSQHEVQIEKEVIDPLCLLTETEIPNIQKQRKQLAKLVLDWDSARGRYNQAHKTSGTNFQVHPSKIESLKEEMDEAGNKVEQCKDQLAADMYSFVSKEGEYARCFVMLLEAQADYHRKALAVIEKVLPEIQAHQDKWTEKPAFGTPLEEHLKRSGREIAVPIEACVMMLLETGMREEGLFRIAAGASKLKKLKAALDCSTSQLDEFYSDPHAVAGALKSYLRELPEPLMTYSLYEEWTQAANIQDQDKKLQELWRICNRLPEHYRVNFRYLIKFLAKLAQNSDVNKMTPSNIAIVLGPNLLWAKNEGSLAEMAAATSVHVVAVIEPIIQHADWFFPGDEDFNVSGAFVAVPAVNSNHLSHTGNDYECGTLERKRPLSMTVMEGDLLKKESFGVKVLDFPATPRRCGTVNRKLTSPAFQPPLPPCEPGAAAAAAEQHCQPAGAEPGPGAGPAPSAASAEQPQAPGTEDASTSKSKDSTSSATPPPVRNGGQASPAPGQAAPGTSQLSVTQPQNAAGPSPHALRRAVKKPAPAPPKPANPPPGQPGSQSSSPAAQPPAVSPKPPARSSSPPAQHANQGAAQTSSSQVSAPRRYSSSLSPIQAPSHPPPQPPAQATPPLQPKASSQASPSEHGPEQPCSSLPQTPTPPDTPPLGKHPQAAPPEPCQAPSLPQSGTLPRPRPVPKPRNRPSVPPPPHPPSQLPGDGMAANPTQTASKIVTDSNSSIPEPLPNPPSELPAERAGRELHNHLMLDIDNDTESTAL</sequence>